<proteinExistence type="predicted"/>
<dbReference type="STRING" id="33968.BMS77_04465"/>
<dbReference type="EMBL" id="MPLS01000014">
    <property type="protein sequence ID" value="ORI97815.1"/>
    <property type="molecule type" value="Genomic_DNA"/>
</dbReference>
<dbReference type="Proteomes" id="UP000192288">
    <property type="component" value="Unassembled WGS sequence"/>
</dbReference>
<dbReference type="InterPro" id="IPR007345">
    <property type="entry name" value="Polysacch_pyruvyl_Trfase"/>
</dbReference>
<name>A0A1X0VDL0_LEUPS</name>
<protein>
    <recommendedName>
        <fullName evidence="1">Polysaccharide pyruvyl transferase domain-containing protein</fullName>
    </recommendedName>
</protein>
<accession>A0A1X0VDL0</accession>
<dbReference type="RefSeq" id="WP_080519150.1">
    <property type="nucleotide sequence ID" value="NZ_MPLS01000014.1"/>
</dbReference>
<evidence type="ECO:0000313" key="2">
    <source>
        <dbReference type="EMBL" id="ORI97815.1"/>
    </source>
</evidence>
<evidence type="ECO:0000313" key="3">
    <source>
        <dbReference type="Proteomes" id="UP000192288"/>
    </source>
</evidence>
<sequence length="378" mass="43625">MATHYLISTAGFPNYGDEQIVRTWLAFFKKVHAHDRIILDVPFPSRAQFLFKDEFPDLLIVDTIWNLIYLAESKGITLDDTNSLFELLHGGDPRNAVPIKAMCDADSLHLLGGGYFSVDHIEFKRTFYFFALLSIIKDKNPKTKIFATGLGLTPINSDIVSAIKEYVANFDYFGVRDRVSDLFPNATLEVDDVFLSKSLRAIKISKADDNPDILVSIQPIFDDKIRKVVIENLIFFLKQHKNAKIGILEAMVPDDNWLYFGDVFNQEPDIKERLIFYDFWTLWTDGIPFKKNQLWISTRFHFHLIGALLGAKGTAISIGTQYYDVKHQSLIDWGTGWQFQNFTKKYSVIEPKIDCFFQVKSKHLAEQKIKRVERMLYP</sequence>
<comment type="caution">
    <text evidence="2">The sequence shown here is derived from an EMBL/GenBank/DDBJ whole genome shotgun (WGS) entry which is preliminary data.</text>
</comment>
<organism evidence="2 3">
    <name type="scientific">Leuconostoc pseudomesenteroides</name>
    <dbReference type="NCBI Taxonomy" id="33968"/>
    <lineage>
        <taxon>Bacteria</taxon>
        <taxon>Bacillati</taxon>
        <taxon>Bacillota</taxon>
        <taxon>Bacilli</taxon>
        <taxon>Lactobacillales</taxon>
        <taxon>Lactobacillaceae</taxon>
        <taxon>Leuconostoc</taxon>
    </lineage>
</organism>
<reference evidence="2 3" key="1">
    <citation type="journal article" date="2017" name="Front. Microbiol.">
        <title>Genomic Characterization of Dairy Associated Leuconostoc Species and Diversity of Leuconostocs in Undefined Mixed Mesophilic Starter Cultures.</title>
        <authorList>
            <person name="Frantzen C.A."/>
            <person name="Kot W."/>
            <person name="Pedersen T.B."/>
            <person name="Ardo Y.M."/>
            <person name="Broadbent J.R."/>
            <person name="Neve H."/>
            <person name="Hansen L.H."/>
            <person name="Dal Bello F."/>
            <person name="Ostlie H.M."/>
            <person name="Kleppen H.P."/>
            <person name="Vogensen F.K."/>
            <person name="Holo H."/>
        </authorList>
    </citation>
    <scope>NUCLEOTIDE SEQUENCE [LARGE SCALE GENOMIC DNA]</scope>
    <source>
        <strain evidence="2 3">LMGCF08</strain>
    </source>
</reference>
<feature type="domain" description="Polysaccharide pyruvyl transferase" evidence="1">
    <location>
        <begin position="14"/>
        <end position="317"/>
    </location>
</feature>
<gene>
    <name evidence="2" type="ORF">BMR96_05285</name>
</gene>
<dbReference type="Pfam" id="PF04230">
    <property type="entry name" value="PS_pyruv_trans"/>
    <property type="match status" value="1"/>
</dbReference>
<dbReference type="AlphaFoldDB" id="A0A1X0VDL0"/>
<evidence type="ECO:0000259" key="1">
    <source>
        <dbReference type="Pfam" id="PF04230"/>
    </source>
</evidence>